<dbReference type="GO" id="GO:0004151">
    <property type="term" value="F:dihydroorotase activity"/>
    <property type="evidence" value="ECO:0007669"/>
    <property type="project" value="InterPro"/>
</dbReference>
<name>A0A222FGG4_9GAMM</name>
<dbReference type="InterPro" id="IPR050138">
    <property type="entry name" value="DHOase/Allantoinase_Hydrolase"/>
</dbReference>
<reference evidence="3 4" key="1">
    <citation type="submission" date="2017-07" db="EMBL/GenBank/DDBJ databases">
        <title>Annotated genome sequence of Bacterioplanes sanyensis isolated from Red Sea.</title>
        <authorList>
            <person name="Rehman Z.U."/>
        </authorList>
    </citation>
    <scope>NUCLEOTIDE SEQUENCE [LARGE SCALE GENOMIC DNA]</scope>
    <source>
        <strain evidence="3 4">NV9</strain>
    </source>
</reference>
<dbReference type="InterPro" id="IPR004722">
    <property type="entry name" value="DHOase"/>
</dbReference>
<dbReference type="KEGG" id="bsan:CHH28_05470"/>
<dbReference type="Gene3D" id="3.20.20.140">
    <property type="entry name" value="Metal-dependent hydrolases"/>
    <property type="match status" value="1"/>
</dbReference>
<dbReference type="Proteomes" id="UP000202440">
    <property type="component" value="Chromosome"/>
</dbReference>
<dbReference type="PANTHER" id="PTHR43668:SF2">
    <property type="entry name" value="ALLANTOINASE"/>
    <property type="match status" value="1"/>
</dbReference>
<dbReference type="GO" id="GO:0006145">
    <property type="term" value="P:purine nucleobase catabolic process"/>
    <property type="evidence" value="ECO:0007669"/>
    <property type="project" value="TreeGrafter"/>
</dbReference>
<evidence type="ECO:0000259" key="2">
    <source>
        <dbReference type="Pfam" id="PF12890"/>
    </source>
</evidence>
<dbReference type="GO" id="GO:0046872">
    <property type="term" value="F:metal ion binding"/>
    <property type="evidence" value="ECO:0007669"/>
    <property type="project" value="InterPro"/>
</dbReference>
<dbReference type="EMBL" id="CP022530">
    <property type="protein sequence ID" value="ASP38167.1"/>
    <property type="molecule type" value="Genomic_DNA"/>
</dbReference>
<gene>
    <name evidence="3" type="ORF">CHH28_05470</name>
</gene>
<feature type="domain" description="Dihydroorotase catalytic" evidence="2">
    <location>
        <begin position="51"/>
        <end position="234"/>
    </location>
</feature>
<keyword evidence="4" id="KW-1185">Reference proteome</keyword>
<proteinExistence type="predicted"/>
<dbReference type="SUPFAM" id="SSF51338">
    <property type="entry name" value="Composite domain of metallo-dependent hydrolases"/>
    <property type="match status" value="1"/>
</dbReference>
<dbReference type="GO" id="GO:0005737">
    <property type="term" value="C:cytoplasm"/>
    <property type="evidence" value="ECO:0007669"/>
    <property type="project" value="TreeGrafter"/>
</dbReference>
<sequence length="420" mass="44154">MSSIVIRQARVIDPANQLDGIHDVRIVDGKIDALAPALDGDQIIDASGLWLTPGLIDLGAHLAEPGFAHKGNIASEAAAASRGGFTHICALPDSKPVADSAAVVQLIQEKSQQANAAEVLPLGALTQGLAGEQIANLFSLREAGCVAMSNARRPIKDSYVLRRLMEYAATYDIPLFLNANDAALAAGGCMHEGPVSTQLGLGGIPETAETAALAQIILLAEQVPVKLHISQISCGRSVAMLRNARSRGHAISADVPLANLLYTDEAVRGYNSQFHVQPPLRSEADRQALLQAVAEGELAISSNHRPHEIAAKKAPFAEAEPGLSMFDYFLPLALSLVDEQLSINALIHSLTCLPAEVVGKTAQLAPGADANLLLINPQATLTAQRSSLLSRGGNISCRGQQLTGIAHSVMRAGQWIHQAG</sequence>
<accession>A0A222FGG4</accession>
<dbReference type="InterPro" id="IPR024403">
    <property type="entry name" value="DHOase_cat"/>
</dbReference>
<dbReference type="AlphaFoldDB" id="A0A222FGG4"/>
<dbReference type="Pfam" id="PF12890">
    <property type="entry name" value="DHOase"/>
    <property type="match status" value="1"/>
</dbReference>
<protein>
    <submittedName>
        <fullName evidence="3">Dihydroorotase-like protein</fullName>
    </submittedName>
</protein>
<keyword evidence="1" id="KW-0665">Pyrimidine biosynthesis</keyword>
<dbReference type="InterPro" id="IPR011059">
    <property type="entry name" value="Metal-dep_hydrolase_composite"/>
</dbReference>
<dbReference type="InterPro" id="IPR032466">
    <property type="entry name" value="Metal_Hydrolase"/>
</dbReference>
<dbReference type="GO" id="GO:0006221">
    <property type="term" value="P:pyrimidine nucleotide biosynthetic process"/>
    <property type="evidence" value="ECO:0007669"/>
    <property type="project" value="UniProtKB-KW"/>
</dbReference>
<dbReference type="PANTHER" id="PTHR43668">
    <property type="entry name" value="ALLANTOINASE"/>
    <property type="match status" value="1"/>
</dbReference>
<dbReference type="GO" id="GO:0004038">
    <property type="term" value="F:allantoinase activity"/>
    <property type="evidence" value="ECO:0007669"/>
    <property type="project" value="TreeGrafter"/>
</dbReference>
<dbReference type="RefSeq" id="WP_094059366.1">
    <property type="nucleotide sequence ID" value="NZ_CP022530.1"/>
</dbReference>
<organism evidence="3 4">
    <name type="scientific">Bacterioplanes sanyensis</name>
    <dbReference type="NCBI Taxonomy" id="1249553"/>
    <lineage>
        <taxon>Bacteria</taxon>
        <taxon>Pseudomonadati</taxon>
        <taxon>Pseudomonadota</taxon>
        <taxon>Gammaproteobacteria</taxon>
        <taxon>Oceanospirillales</taxon>
        <taxon>Oceanospirillaceae</taxon>
        <taxon>Bacterioplanes</taxon>
    </lineage>
</organism>
<dbReference type="CDD" id="cd01317">
    <property type="entry name" value="DHOase_IIa"/>
    <property type="match status" value="1"/>
</dbReference>
<dbReference type="OrthoDB" id="5687299at2"/>
<evidence type="ECO:0000313" key="3">
    <source>
        <dbReference type="EMBL" id="ASP38167.1"/>
    </source>
</evidence>
<dbReference type="Gene3D" id="2.30.40.10">
    <property type="entry name" value="Urease, subunit C, domain 1"/>
    <property type="match status" value="1"/>
</dbReference>
<evidence type="ECO:0000256" key="1">
    <source>
        <dbReference type="ARBA" id="ARBA00022975"/>
    </source>
</evidence>
<evidence type="ECO:0000313" key="4">
    <source>
        <dbReference type="Proteomes" id="UP000202440"/>
    </source>
</evidence>
<dbReference type="SUPFAM" id="SSF51556">
    <property type="entry name" value="Metallo-dependent hydrolases"/>
    <property type="match status" value="1"/>
</dbReference>